<dbReference type="OrthoDB" id="3262412at2759"/>
<protein>
    <submittedName>
        <fullName evidence="1">Uncharacterized protein</fullName>
    </submittedName>
</protein>
<organism evidence="1 2">
    <name type="scientific">Punctularia strigosozonata (strain HHB-11173)</name>
    <name type="common">White-rot fungus</name>
    <dbReference type="NCBI Taxonomy" id="741275"/>
    <lineage>
        <taxon>Eukaryota</taxon>
        <taxon>Fungi</taxon>
        <taxon>Dikarya</taxon>
        <taxon>Basidiomycota</taxon>
        <taxon>Agaricomycotina</taxon>
        <taxon>Agaricomycetes</taxon>
        <taxon>Corticiales</taxon>
        <taxon>Punctulariaceae</taxon>
        <taxon>Punctularia</taxon>
    </lineage>
</organism>
<dbReference type="EMBL" id="JH687552">
    <property type="protein sequence ID" value="EIN04915.1"/>
    <property type="molecule type" value="Genomic_DNA"/>
</dbReference>
<dbReference type="HOGENOM" id="CLU_099114_0_0_1"/>
<dbReference type="GeneID" id="18885580"/>
<dbReference type="OMA" id="WCLWARA"/>
<keyword evidence="2" id="KW-1185">Reference proteome</keyword>
<dbReference type="RefSeq" id="XP_007387838.1">
    <property type="nucleotide sequence ID" value="XM_007387776.1"/>
</dbReference>
<dbReference type="AlphaFoldDB" id="R7S3C7"/>
<sequence length="149" mass="17607">MHLHLHQHPSIPFNDVKGTCLEPSEIHEGAVSNMYHFCVKYGLSQVWEYMWNRWYCPEQWKLWARSVSLEIPVLKLTMVVESLWRVLKHCDLSNFNRLGLDLVTYIILTKTLPHVRNQIRIILSGFCPGRGNAITEWQKDFRTSWLNLS</sequence>
<reference evidence="2" key="1">
    <citation type="journal article" date="2012" name="Science">
        <title>The Paleozoic origin of enzymatic lignin decomposition reconstructed from 31 fungal genomes.</title>
        <authorList>
            <person name="Floudas D."/>
            <person name="Binder M."/>
            <person name="Riley R."/>
            <person name="Barry K."/>
            <person name="Blanchette R.A."/>
            <person name="Henrissat B."/>
            <person name="Martinez A.T."/>
            <person name="Otillar R."/>
            <person name="Spatafora J.W."/>
            <person name="Yadav J.S."/>
            <person name="Aerts A."/>
            <person name="Benoit I."/>
            <person name="Boyd A."/>
            <person name="Carlson A."/>
            <person name="Copeland A."/>
            <person name="Coutinho P.M."/>
            <person name="de Vries R.P."/>
            <person name="Ferreira P."/>
            <person name="Findley K."/>
            <person name="Foster B."/>
            <person name="Gaskell J."/>
            <person name="Glotzer D."/>
            <person name="Gorecki P."/>
            <person name="Heitman J."/>
            <person name="Hesse C."/>
            <person name="Hori C."/>
            <person name="Igarashi K."/>
            <person name="Jurgens J.A."/>
            <person name="Kallen N."/>
            <person name="Kersten P."/>
            <person name="Kohler A."/>
            <person name="Kuees U."/>
            <person name="Kumar T.K.A."/>
            <person name="Kuo A."/>
            <person name="LaButti K."/>
            <person name="Larrondo L.F."/>
            <person name="Lindquist E."/>
            <person name="Ling A."/>
            <person name="Lombard V."/>
            <person name="Lucas S."/>
            <person name="Lundell T."/>
            <person name="Martin R."/>
            <person name="McLaughlin D.J."/>
            <person name="Morgenstern I."/>
            <person name="Morin E."/>
            <person name="Murat C."/>
            <person name="Nagy L.G."/>
            <person name="Nolan M."/>
            <person name="Ohm R.A."/>
            <person name="Patyshakuliyeva A."/>
            <person name="Rokas A."/>
            <person name="Ruiz-Duenas F.J."/>
            <person name="Sabat G."/>
            <person name="Salamov A."/>
            <person name="Samejima M."/>
            <person name="Schmutz J."/>
            <person name="Slot J.C."/>
            <person name="St John F."/>
            <person name="Stenlid J."/>
            <person name="Sun H."/>
            <person name="Sun S."/>
            <person name="Syed K."/>
            <person name="Tsang A."/>
            <person name="Wiebenga A."/>
            <person name="Young D."/>
            <person name="Pisabarro A."/>
            <person name="Eastwood D.C."/>
            <person name="Martin F."/>
            <person name="Cullen D."/>
            <person name="Grigoriev I.V."/>
            <person name="Hibbett D.S."/>
        </authorList>
    </citation>
    <scope>NUCLEOTIDE SEQUENCE [LARGE SCALE GENOMIC DNA]</scope>
    <source>
        <strain evidence="2">HHB-11173 SS5</strain>
    </source>
</reference>
<dbReference type="Proteomes" id="UP000054196">
    <property type="component" value="Unassembled WGS sequence"/>
</dbReference>
<evidence type="ECO:0000313" key="2">
    <source>
        <dbReference type="Proteomes" id="UP000054196"/>
    </source>
</evidence>
<name>R7S3C7_PUNST</name>
<accession>R7S3C7</accession>
<dbReference type="KEGG" id="psq:PUNSTDRAFT_75437"/>
<proteinExistence type="predicted"/>
<gene>
    <name evidence="1" type="ORF">PUNSTDRAFT_75437</name>
</gene>
<evidence type="ECO:0000313" key="1">
    <source>
        <dbReference type="EMBL" id="EIN04915.1"/>
    </source>
</evidence>
<dbReference type="eggNOG" id="ENOG502RBIT">
    <property type="taxonomic scope" value="Eukaryota"/>
</dbReference>